<dbReference type="RefSeq" id="WP_189938180.1">
    <property type="nucleotide sequence ID" value="NZ_BNCD01000029.1"/>
</dbReference>
<keyword evidence="3" id="KW-0805">Transcription regulation</keyword>
<dbReference type="InterPro" id="IPR000835">
    <property type="entry name" value="HTH_MarR-typ"/>
</dbReference>
<dbReference type="PANTHER" id="PTHR33164:SF5">
    <property type="entry name" value="ORGANIC HYDROPEROXIDE RESISTANCE TRANSCRIPTIONAL REGULATOR"/>
    <property type="match status" value="1"/>
</dbReference>
<keyword evidence="4" id="KW-0238">DNA-binding</keyword>
<dbReference type="FunFam" id="1.10.10.10:FF:000163">
    <property type="entry name" value="MarR family transcriptional regulator"/>
    <property type="match status" value="1"/>
</dbReference>
<dbReference type="SUPFAM" id="SSF46785">
    <property type="entry name" value="Winged helix' DNA-binding domain"/>
    <property type="match status" value="1"/>
</dbReference>
<dbReference type="GO" id="GO:0005737">
    <property type="term" value="C:cytoplasm"/>
    <property type="evidence" value="ECO:0007669"/>
    <property type="project" value="UniProtKB-SubCell"/>
</dbReference>
<gene>
    <name evidence="7" type="ORF">GCM10018793_64170</name>
</gene>
<dbReference type="PROSITE" id="PS50995">
    <property type="entry name" value="HTH_MARR_2"/>
    <property type="match status" value="1"/>
</dbReference>
<evidence type="ECO:0000256" key="4">
    <source>
        <dbReference type="ARBA" id="ARBA00023125"/>
    </source>
</evidence>
<comment type="caution">
    <text evidence="7">The sequence shown here is derived from an EMBL/GenBank/DDBJ whole genome shotgun (WGS) entry which is preliminary data.</text>
</comment>
<dbReference type="EMBL" id="BNCD01000029">
    <property type="protein sequence ID" value="GHH87636.1"/>
    <property type="molecule type" value="Genomic_DNA"/>
</dbReference>
<keyword evidence="5" id="KW-0804">Transcription</keyword>
<reference evidence="7" key="2">
    <citation type="submission" date="2020-09" db="EMBL/GenBank/DDBJ databases">
        <authorList>
            <person name="Sun Q."/>
            <person name="Ohkuma M."/>
        </authorList>
    </citation>
    <scope>NUCLEOTIDE SEQUENCE</scope>
    <source>
        <strain evidence="7">JCM 5069</strain>
    </source>
</reference>
<keyword evidence="2" id="KW-0963">Cytoplasm</keyword>
<dbReference type="InterPro" id="IPR039422">
    <property type="entry name" value="MarR/SlyA-like"/>
</dbReference>
<dbReference type="AlphaFoldDB" id="A0A919GNA0"/>
<dbReference type="PANTHER" id="PTHR33164">
    <property type="entry name" value="TRANSCRIPTIONAL REGULATOR, MARR FAMILY"/>
    <property type="match status" value="1"/>
</dbReference>
<evidence type="ECO:0000313" key="8">
    <source>
        <dbReference type="Proteomes" id="UP000603708"/>
    </source>
</evidence>
<organism evidence="7 8">
    <name type="scientific">Streptomyces sulfonofaciens</name>
    <dbReference type="NCBI Taxonomy" id="68272"/>
    <lineage>
        <taxon>Bacteria</taxon>
        <taxon>Bacillati</taxon>
        <taxon>Actinomycetota</taxon>
        <taxon>Actinomycetes</taxon>
        <taxon>Kitasatosporales</taxon>
        <taxon>Streptomycetaceae</taxon>
        <taxon>Streptomyces</taxon>
    </lineage>
</organism>
<dbReference type="Proteomes" id="UP000603708">
    <property type="component" value="Unassembled WGS sequence"/>
</dbReference>
<dbReference type="GO" id="GO:0003700">
    <property type="term" value="F:DNA-binding transcription factor activity"/>
    <property type="evidence" value="ECO:0007669"/>
    <property type="project" value="InterPro"/>
</dbReference>
<accession>A0A919GNA0</accession>
<keyword evidence="8" id="KW-1185">Reference proteome</keyword>
<dbReference type="InterPro" id="IPR055166">
    <property type="entry name" value="Transc_reg_Sar_Rot_HTH"/>
</dbReference>
<feature type="domain" description="HTH marR-type" evidence="6">
    <location>
        <begin position="22"/>
        <end position="152"/>
    </location>
</feature>
<dbReference type="InterPro" id="IPR036388">
    <property type="entry name" value="WH-like_DNA-bd_sf"/>
</dbReference>
<sequence length="165" mass="17855">MSDGSRTTPAGAGAEDDPLRLDLHLCFDLQNASRAFGDVYRRVLRDTGLTYPQYLVMITLWEHEELPVKRISQLLRLDSGTLSPLLKRMELAGLLTRTRSAADERSVIVRPTAAGSALREKAKGVPAQIHAAAGLSPQEASALQRALRKLAASLDTSLDASGPRP</sequence>
<evidence type="ECO:0000256" key="1">
    <source>
        <dbReference type="ARBA" id="ARBA00004496"/>
    </source>
</evidence>
<dbReference type="Gene3D" id="1.10.10.10">
    <property type="entry name" value="Winged helix-like DNA-binding domain superfamily/Winged helix DNA-binding domain"/>
    <property type="match status" value="1"/>
</dbReference>
<evidence type="ECO:0000256" key="5">
    <source>
        <dbReference type="ARBA" id="ARBA00023163"/>
    </source>
</evidence>
<evidence type="ECO:0000313" key="7">
    <source>
        <dbReference type="EMBL" id="GHH87636.1"/>
    </source>
</evidence>
<proteinExistence type="predicted"/>
<dbReference type="GO" id="GO:0003677">
    <property type="term" value="F:DNA binding"/>
    <property type="evidence" value="ECO:0007669"/>
    <property type="project" value="UniProtKB-KW"/>
</dbReference>
<reference evidence="7" key="1">
    <citation type="journal article" date="2014" name="Int. J. Syst. Evol. Microbiol.">
        <title>Complete genome sequence of Corynebacterium casei LMG S-19264T (=DSM 44701T), isolated from a smear-ripened cheese.</title>
        <authorList>
            <consortium name="US DOE Joint Genome Institute (JGI-PGF)"/>
            <person name="Walter F."/>
            <person name="Albersmeier A."/>
            <person name="Kalinowski J."/>
            <person name="Ruckert C."/>
        </authorList>
    </citation>
    <scope>NUCLEOTIDE SEQUENCE</scope>
    <source>
        <strain evidence="7">JCM 5069</strain>
    </source>
</reference>
<evidence type="ECO:0000259" key="6">
    <source>
        <dbReference type="PROSITE" id="PS50995"/>
    </source>
</evidence>
<evidence type="ECO:0000256" key="2">
    <source>
        <dbReference type="ARBA" id="ARBA00022490"/>
    </source>
</evidence>
<name>A0A919GNA0_9ACTN</name>
<evidence type="ECO:0000256" key="3">
    <source>
        <dbReference type="ARBA" id="ARBA00023015"/>
    </source>
</evidence>
<protein>
    <submittedName>
        <fullName evidence="7">MarR family transcriptional regulator</fullName>
    </submittedName>
</protein>
<dbReference type="InterPro" id="IPR036390">
    <property type="entry name" value="WH_DNA-bd_sf"/>
</dbReference>
<dbReference type="Pfam" id="PF22381">
    <property type="entry name" value="Staph_reg_Sar_Rot"/>
    <property type="match status" value="1"/>
</dbReference>
<dbReference type="GO" id="GO:0006950">
    <property type="term" value="P:response to stress"/>
    <property type="evidence" value="ECO:0007669"/>
    <property type="project" value="TreeGrafter"/>
</dbReference>
<comment type="subcellular location">
    <subcellularLocation>
        <location evidence="1">Cytoplasm</location>
    </subcellularLocation>
</comment>
<dbReference type="SMART" id="SM00347">
    <property type="entry name" value="HTH_MARR"/>
    <property type="match status" value="1"/>
</dbReference>